<evidence type="ECO:0000256" key="1">
    <source>
        <dbReference type="SAM" id="Phobius"/>
    </source>
</evidence>
<dbReference type="PANTHER" id="PTHR37576:SF2">
    <property type="entry name" value="DEFECT AT LOW TEMPERATURE PROTEIN 1"/>
    <property type="match status" value="1"/>
</dbReference>
<reference evidence="2" key="2">
    <citation type="submission" date="2023-05" db="EMBL/GenBank/DDBJ databases">
        <authorList>
            <consortium name="Lawrence Berkeley National Laboratory"/>
            <person name="Steindorff A."/>
            <person name="Hensen N."/>
            <person name="Bonometti L."/>
            <person name="Westerberg I."/>
            <person name="Brannstrom I.O."/>
            <person name="Guillou S."/>
            <person name="Cros-Aarteil S."/>
            <person name="Calhoun S."/>
            <person name="Haridas S."/>
            <person name="Kuo A."/>
            <person name="Mondo S."/>
            <person name="Pangilinan J."/>
            <person name="Riley R."/>
            <person name="Labutti K."/>
            <person name="Andreopoulos B."/>
            <person name="Lipzen A."/>
            <person name="Chen C."/>
            <person name="Yanf M."/>
            <person name="Daum C."/>
            <person name="Ng V."/>
            <person name="Clum A."/>
            <person name="Ohm R."/>
            <person name="Martin F."/>
            <person name="Silar P."/>
            <person name="Natvig D."/>
            <person name="Lalanne C."/>
            <person name="Gautier V."/>
            <person name="Ament-Velasquez S.L."/>
            <person name="Kruys A."/>
            <person name="Hutchinson M.I."/>
            <person name="Powell A.J."/>
            <person name="Barry K."/>
            <person name="Miller A.N."/>
            <person name="Grigoriev I.V."/>
            <person name="Debuchy R."/>
            <person name="Gladieux P."/>
            <person name="Thoren M.H."/>
            <person name="Johannesson H."/>
        </authorList>
    </citation>
    <scope>NUCLEOTIDE SEQUENCE</scope>
    <source>
        <strain evidence="2">CBS 892.96</strain>
    </source>
</reference>
<sequence>MATRRQADGSYWFQDPGPIVFEAVRELGLRSALKAADMSLPEHKLMLEGERRETIVVYVANFGFLYGGVAAIVLATISVISLYYGFWKLGREVSMSPVEVAKAFRPAELEGVAMNATTKGLLKGVGKRRIMYGVVEAVHGEKKGWVLGMGGPEGVVNPKEMEKSRLLEKEGE</sequence>
<keyword evidence="1" id="KW-0472">Membrane</keyword>
<dbReference type="AlphaFoldDB" id="A0AAN6WEP1"/>
<dbReference type="PANTHER" id="PTHR37576">
    <property type="entry name" value="DEFECT AT LOW TEMPERATURE PROTEIN 1"/>
    <property type="match status" value="1"/>
</dbReference>
<keyword evidence="3" id="KW-1185">Reference proteome</keyword>
<dbReference type="EMBL" id="MU866100">
    <property type="protein sequence ID" value="KAK4180344.1"/>
    <property type="molecule type" value="Genomic_DNA"/>
</dbReference>
<evidence type="ECO:0000313" key="2">
    <source>
        <dbReference type="EMBL" id="KAK4180344.1"/>
    </source>
</evidence>
<accession>A0AAN6WEP1</accession>
<feature type="transmembrane region" description="Helical" evidence="1">
    <location>
        <begin position="55"/>
        <end position="86"/>
    </location>
</feature>
<gene>
    <name evidence="2" type="ORF">QBC36DRAFT_320386</name>
</gene>
<evidence type="ECO:0000313" key="3">
    <source>
        <dbReference type="Proteomes" id="UP001302321"/>
    </source>
</evidence>
<dbReference type="Proteomes" id="UP001302321">
    <property type="component" value="Unassembled WGS sequence"/>
</dbReference>
<name>A0AAN6WEP1_9PEZI</name>
<proteinExistence type="predicted"/>
<keyword evidence="1" id="KW-0812">Transmembrane</keyword>
<comment type="caution">
    <text evidence="2">The sequence shown here is derived from an EMBL/GenBank/DDBJ whole genome shotgun (WGS) entry which is preliminary data.</text>
</comment>
<protein>
    <submittedName>
        <fullName evidence="2">Uncharacterized protein</fullName>
    </submittedName>
</protein>
<reference evidence="2" key="1">
    <citation type="journal article" date="2023" name="Mol. Phylogenet. Evol.">
        <title>Genome-scale phylogeny and comparative genomics of the fungal order Sordariales.</title>
        <authorList>
            <person name="Hensen N."/>
            <person name="Bonometti L."/>
            <person name="Westerberg I."/>
            <person name="Brannstrom I.O."/>
            <person name="Guillou S."/>
            <person name="Cros-Aarteil S."/>
            <person name="Calhoun S."/>
            <person name="Haridas S."/>
            <person name="Kuo A."/>
            <person name="Mondo S."/>
            <person name="Pangilinan J."/>
            <person name="Riley R."/>
            <person name="LaButti K."/>
            <person name="Andreopoulos B."/>
            <person name="Lipzen A."/>
            <person name="Chen C."/>
            <person name="Yan M."/>
            <person name="Daum C."/>
            <person name="Ng V."/>
            <person name="Clum A."/>
            <person name="Steindorff A."/>
            <person name="Ohm R.A."/>
            <person name="Martin F."/>
            <person name="Silar P."/>
            <person name="Natvig D.O."/>
            <person name="Lalanne C."/>
            <person name="Gautier V."/>
            <person name="Ament-Velasquez S.L."/>
            <person name="Kruys A."/>
            <person name="Hutchinson M.I."/>
            <person name="Powell A.J."/>
            <person name="Barry K."/>
            <person name="Miller A.N."/>
            <person name="Grigoriev I.V."/>
            <person name="Debuchy R."/>
            <person name="Gladieux P."/>
            <person name="Hiltunen Thoren M."/>
            <person name="Johannesson H."/>
        </authorList>
    </citation>
    <scope>NUCLEOTIDE SEQUENCE</scope>
    <source>
        <strain evidence="2">CBS 892.96</strain>
    </source>
</reference>
<organism evidence="2 3">
    <name type="scientific">Triangularia setosa</name>
    <dbReference type="NCBI Taxonomy" id="2587417"/>
    <lineage>
        <taxon>Eukaryota</taxon>
        <taxon>Fungi</taxon>
        <taxon>Dikarya</taxon>
        <taxon>Ascomycota</taxon>
        <taxon>Pezizomycotina</taxon>
        <taxon>Sordariomycetes</taxon>
        <taxon>Sordariomycetidae</taxon>
        <taxon>Sordariales</taxon>
        <taxon>Podosporaceae</taxon>
        <taxon>Triangularia</taxon>
    </lineage>
</organism>
<keyword evidence="1" id="KW-1133">Transmembrane helix</keyword>